<gene>
    <name evidence="2" type="ORF">QNN03_01235</name>
</gene>
<evidence type="ECO:0000256" key="1">
    <source>
        <dbReference type="SAM" id="MobiDB-lite"/>
    </source>
</evidence>
<dbReference type="EMBL" id="JASJUS010000001">
    <property type="protein sequence ID" value="MDL2075058.1"/>
    <property type="molecule type" value="Genomic_DNA"/>
</dbReference>
<dbReference type="RefSeq" id="WP_285429746.1">
    <property type="nucleotide sequence ID" value="NZ_JASJUS010000001.1"/>
</dbReference>
<organism evidence="2 3">
    <name type="scientific">Streptomyces fuscus</name>
    <dbReference type="NCBI Taxonomy" id="3048495"/>
    <lineage>
        <taxon>Bacteria</taxon>
        <taxon>Bacillati</taxon>
        <taxon>Actinomycetota</taxon>
        <taxon>Actinomycetes</taxon>
        <taxon>Kitasatosporales</taxon>
        <taxon>Streptomycetaceae</taxon>
        <taxon>Streptomyces</taxon>
    </lineage>
</organism>
<keyword evidence="3" id="KW-1185">Reference proteome</keyword>
<proteinExistence type="predicted"/>
<feature type="region of interest" description="Disordered" evidence="1">
    <location>
        <begin position="1"/>
        <end position="26"/>
    </location>
</feature>
<name>A0ABT7IUC2_9ACTN</name>
<dbReference type="Proteomes" id="UP001241926">
    <property type="component" value="Unassembled WGS sequence"/>
</dbReference>
<accession>A0ABT7IUC2</accession>
<protein>
    <recommendedName>
        <fullName evidence="4">DNA primase/polymerase bifunctional N-terminal domain-containing protein</fullName>
    </recommendedName>
</protein>
<reference evidence="2 3" key="1">
    <citation type="submission" date="2023-05" db="EMBL/GenBank/DDBJ databases">
        <title>Streptomyces fuscus sp. nov., a brown-black pigment producing actinomyces isolated from dry sand of Sea duck farm.</title>
        <authorList>
            <person name="Xie J."/>
            <person name="Shen N."/>
        </authorList>
    </citation>
    <scope>NUCLEOTIDE SEQUENCE [LARGE SCALE GENOMIC DNA]</scope>
    <source>
        <strain evidence="2 3">GXMU-J15</strain>
    </source>
</reference>
<evidence type="ECO:0000313" key="2">
    <source>
        <dbReference type="EMBL" id="MDL2075058.1"/>
    </source>
</evidence>
<sequence length="190" mass="20353">MTNSMALRRASRPSSAPSTGGVGPWLASAHPHPAAVREAWSTDARLALIPLGHLFDAVRLPADVVHLTLASHDQAVVERRLARHLRGGPVIHDPEGHRYYALVPPGTAQDWTAPGAECLGRDVYLGVPRPDLTEPDQVTRHSYWAVPVSRPGKLCRVRDVLVLATVGGCLADADADADADEDEDEDEASA</sequence>
<evidence type="ECO:0000313" key="3">
    <source>
        <dbReference type="Proteomes" id="UP001241926"/>
    </source>
</evidence>
<evidence type="ECO:0008006" key="4">
    <source>
        <dbReference type="Google" id="ProtNLM"/>
    </source>
</evidence>
<comment type="caution">
    <text evidence="2">The sequence shown here is derived from an EMBL/GenBank/DDBJ whole genome shotgun (WGS) entry which is preliminary data.</text>
</comment>